<dbReference type="EMBL" id="JAINUF010000001">
    <property type="protein sequence ID" value="KAJ8382027.1"/>
    <property type="molecule type" value="Genomic_DNA"/>
</dbReference>
<name>A0A9Q1GDQ8_SYNKA</name>
<gene>
    <name evidence="1" type="ORF">SKAU_G00028050</name>
</gene>
<organism evidence="1 2">
    <name type="scientific">Synaphobranchus kaupii</name>
    <name type="common">Kaup's arrowtooth eel</name>
    <dbReference type="NCBI Taxonomy" id="118154"/>
    <lineage>
        <taxon>Eukaryota</taxon>
        <taxon>Metazoa</taxon>
        <taxon>Chordata</taxon>
        <taxon>Craniata</taxon>
        <taxon>Vertebrata</taxon>
        <taxon>Euteleostomi</taxon>
        <taxon>Actinopterygii</taxon>
        <taxon>Neopterygii</taxon>
        <taxon>Teleostei</taxon>
        <taxon>Anguilliformes</taxon>
        <taxon>Synaphobranchidae</taxon>
        <taxon>Synaphobranchus</taxon>
    </lineage>
</organism>
<protein>
    <submittedName>
        <fullName evidence="1">Uncharacterized protein</fullName>
    </submittedName>
</protein>
<accession>A0A9Q1GDQ8</accession>
<dbReference type="Proteomes" id="UP001152622">
    <property type="component" value="Chromosome 1"/>
</dbReference>
<evidence type="ECO:0000313" key="1">
    <source>
        <dbReference type="EMBL" id="KAJ8382027.1"/>
    </source>
</evidence>
<evidence type="ECO:0000313" key="2">
    <source>
        <dbReference type="Proteomes" id="UP001152622"/>
    </source>
</evidence>
<comment type="caution">
    <text evidence="1">The sequence shown here is derived from an EMBL/GenBank/DDBJ whole genome shotgun (WGS) entry which is preliminary data.</text>
</comment>
<keyword evidence="2" id="KW-1185">Reference proteome</keyword>
<sequence length="101" mass="11020">MQNWRTNPRLSRLFGEEGVGRAVSCESITVPTDWLGLAVPQGRSVRVLVRFMGGVSKQRDFGRRVTAALFSVSSLLHSSASLARHCHTNGQTTPPATRLAD</sequence>
<reference evidence="1" key="1">
    <citation type="journal article" date="2023" name="Science">
        <title>Genome structures resolve the early diversification of teleost fishes.</title>
        <authorList>
            <person name="Parey E."/>
            <person name="Louis A."/>
            <person name="Montfort J."/>
            <person name="Bouchez O."/>
            <person name="Roques C."/>
            <person name="Iampietro C."/>
            <person name="Lluch J."/>
            <person name="Castinel A."/>
            <person name="Donnadieu C."/>
            <person name="Desvignes T."/>
            <person name="Floi Bucao C."/>
            <person name="Jouanno E."/>
            <person name="Wen M."/>
            <person name="Mejri S."/>
            <person name="Dirks R."/>
            <person name="Jansen H."/>
            <person name="Henkel C."/>
            <person name="Chen W.J."/>
            <person name="Zahm M."/>
            <person name="Cabau C."/>
            <person name="Klopp C."/>
            <person name="Thompson A.W."/>
            <person name="Robinson-Rechavi M."/>
            <person name="Braasch I."/>
            <person name="Lecointre G."/>
            <person name="Bobe J."/>
            <person name="Postlethwait J.H."/>
            <person name="Berthelot C."/>
            <person name="Roest Crollius H."/>
            <person name="Guiguen Y."/>
        </authorList>
    </citation>
    <scope>NUCLEOTIDE SEQUENCE</scope>
    <source>
        <strain evidence="1">WJC10195</strain>
    </source>
</reference>
<proteinExistence type="predicted"/>
<dbReference type="AlphaFoldDB" id="A0A9Q1GDQ8"/>